<evidence type="ECO:0000256" key="7">
    <source>
        <dbReference type="ARBA" id="ARBA00039099"/>
    </source>
</evidence>
<evidence type="ECO:0000256" key="9">
    <source>
        <dbReference type="PROSITE-ProRule" id="PRU00958"/>
    </source>
</evidence>
<proteinExistence type="inferred from homology"/>
<comment type="caution">
    <text evidence="11">The sequence shown here is derived from an EMBL/GenBank/DDBJ whole genome shotgun (WGS) entry which is preliminary data.</text>
</comment>
<accession>A0AAV2TZA5</accession>
<name>A0AAV2TZA5_CALDB</name>
<feature type="compositionally biased region" description="Basic and acidic residues" evidence="10">
    <location>
        <begin position="477"/>
        <end position="496"/>
    </location>
</feature>
<sequence>MTNSRNVVREGKASIRLPDGVFYNRVQEFNRDLTIAVIKHYQLLRIKEWLSKAQVEGPEKSRTYLGLYILEALAASGIRSIRFALEIPHVAKILANDLDTNAVELIKENAQLNGVTAYIDTSCADAVDVMHEHKIPQNRFTVVDIDPYGTASPFLEAAVQCLHEGGLLCVTSTDMAVLCGSTPGTSMGKYGGIAVKNSATQETGLRILLNAIQLAASRHGRVIEPLISLSVDFYARVFVRVWSSPGSVKAIAAKHAICYTCTGCSAYHLQPLGTATPGPKRIMPACGPPVGTSCAECGSPFRVWGPLWIGPLHNRSFLRSFLTTLGAPPKLVRPPIASSFPKFSDNSVEFRDPSQNIYPFGPELSDLLPPEFSFAPNLTSPHSTENISEQYGTYKRIVGMATMAYEELPDVVLYYKVDHLSAVLGTTVPTMLELHSSLLNAGYRASVSHADTNTLKTDAPISLIWDVMIAFDRRQRPMAEKATDRPQRQVIRKEMGDSGEPNEQIKSPTSKKRRRHRKDGQEEEDAKSQREIVRAMLFSRQINTKIDFTLHPDANPPSRVDGLVRYQQKPEKFWGPKARPKILRTD</sequence>
<keyword evidence="1 9" id="KW-0820">tRNA-binding</keyword>
<dbReference type="PANTHER" id="PTHR10631">
    <property type="entry name" value="N 2 ,N 2 -DIMETHYLGUANOSINE TRNA METHYLTRANSFERASE"/>
    <property type="match status" value="1"/>
</dbReference>
<dbReference type="GO" id="GO:0002940">
    <property type="term" value="P:tRNA N2-guanine methylation"/>
    <property type="evidence" value="ECO:0007669"/>
    <property type="project" value="TreeGrafter"/>
</dbReference>
<comment type="catalytic activity">
    <reaction evidence="8 9">
        <text>guanosine(26) in tRNA + 2 S-adenosyl-L-methionine = N(2)-dimethylguanosine(26) in tRNA + 2 S-adenosyl-L-homocysteine + 2 H(+)</text>
        <dbReference type="Rhea" id="RHEA:43140"/>
        <dbReference type="Rhea" id="RHEA-COMP:10359"/>
        <dbReference type="Rhea" id="RHEA-COMP:10360"/>
        <dbReference type="ChEBI" id="CHEBI:15378"/>
        <dbReference type="ChEBI" id="CHEBI:57856"/>
        <dbReference type="ChEBI" id="CHEBI:59789"/>
        <dbReference type="ChEBI" id="CHEBI:74269"/>
        <dbReference type="ChEBI" id="CHEBI:74513"/>
        <dbReference type="EC" id="2.1.1.216"/>
    </reaction>
</comment>
<keyword evidence="2 9" id="KW-0489">Methyltransferase</keyword>
<evidence type="ECO:0000256" key="10">
    <source>
        <dbReference type="SAM" id="MobiDB-lite"/>
    </source>
</evidence>
<gene>
    <name evidence="11" type="ORF">CDAUBV1_LOCUS16649</name>
</gene>
<reference evidence="11" key="1">
    <citation type="submission" date="2024-06" db="EMBL/GenBank/DDBJ databases">
        <authorList>
            <person name="Liu X."/>
            <person name="Lenzi L."/>
            <person name="Haldenby T S."/>
            <person name="Uol C."/>
        </authorList>
    </citation>
    <scope>NUCLEOTIDE SEQUENCE</scope>
</reference>
<dbReference type="GO" id="GO:0000049">
    <property type="term" value="F:tRNA binding"/>
    <property type="evidence" value="ECO:0007669"/>
    <property type="project" value="UniProtKB-UniRule"/>
</dbReference>
<dbReference type="FunFam" id="3.40.50.150:FF:000051">
    <property type="entry name" value="tRNA (guanine(26)-N(2))-dimethyltransferase"/>
    <property type="match status" value="1"/>
</dbReference>
<feature type="region of interest" description="Disordered" evidence="10">
    <location>
        <begin position="477"/>
        <end position="530"/>
    </location>
</feature>
<evidence type="ECO:0000313" key="11">
    <source>
        <dbReference type="EMBL" id="CAL5141403.1"/>
    </source>
</evidence>
<evidence type="ECO:0000313" key="12">
    <source>
        <dbReference type="Proteomes" id="UP001497525"/>
    </source>
</evidence>
<keyword evidence="4 9" id="KW-0949">S-adenosyl-L-methionine</keyword>
<evidence type="ECO:0000256" key="1">
    <source>
        <dbReference type="ARBA" id="ARBA00022555"/>
    </source>
</evidence>
<dbReference type="EMBL" id="CAXLJL010000856">
    <property type="protein sequence ID" value="CAL5141403.1"/>
    <property type="molecule type" value="Genomic_DNA"/>
</dbReference>
<dbReference type="Gene3D" id="3.40.50.150">
    <property type="entry name" value="Vaccinia Virus protein VP39"/>
    <property type="match status" value="1"/>
</dbReference>
<dbReference type="InterPro" id="IPR042296">
    <property type="entry name" value="tRNA_met_Trm1_C"/>
</dbReference>
<evidence type="ECO:0000256" key="8">
    <source>
        <dbReference type="ARBA" id="ARBA00051897"/>
    </source>
</evidence>
<keyword evidence="6 9" id="KW-0694">RNA-binding</keyword>
<dbReference type="FunFam" id="3.30.56.70:FF:000001">
    <property type="entry name" value="tRNA (guanine(26)-N(2))-dimethyltransferase"/>
    <property type="match status" value="1"/>
</dbReference>
<feature type="compositionally biased region" description="Basic residues" evidence="10">
    <location>
        <begin position="509"/>
        <end position="518"/>
    </location>
</feature>
<dbReference type="InterPro" id="IPR002905">
    <property type="entry name" value="Trm1"/>
</dbReference>
<evidence type="ECO:0000256" key="5">
    <source>
        <dbReference type="ARBA" id="ARBA00022694"/>
    </source>
</evidence>
<dbReference type="AlphaFoldDB" id="A0AAV2TZA5"/>
<dbReference type="SUPFAM" id="SSF53335">
    <property type="entry name" value="S-adenosyl-L-methionine-dependent methyltransferases"/>
    <property type="match status" value="2"/>
</dbReference>
<keyword evidence="5 9" id="KW-0819">tRNA processing</keyword>
<dbReference type="GO" id="GO:0160104">
    <property type="term" value="F:tRNA (guanine(26)-N2)-dimethyltransferase activity"/>
    <property type="evidence" value="ECO:0007669"/>
    <property type="project" value="UniProtKB-UniRule"/>
</dbReference>
<dbReference type="Proteomes" id="UP001497525">
    <property type="component" value="Unassembled WGS sequence"/>
</dbReference>
<evidence type="ECO:0000256" key="2">
    <source>
        <dbReference type="ARBA" id="ARBA00022603"/>
    </source>
</evidence>
<dbReference type="GO" id="GO:0005634">
    <property type="term" value="C:nucleus"/>
    <property type="evidence" value="ECO:0007669"/>
    <property type="project" value="TreeGrafter"/>
</dbReference>
<dbReference type="InterPro" id="IPR029063">
    <property type="entry name" value="SAM-dependent_MTases_sf"/>
</dbReference>
<evidence type="ECO:0000256" key="3">
    <source>
        <dbReference type="ARBA" id="ARBA00022679"/>
    </source>
</evidence>
<keyword evidence="3 9" id="KW-0808">Transferase</keyword>
<protein>
    <recommendedName>
        <fullName evidence="7 9">tRNA (guanine(26)-N(2))-dimethyltransferase</fullName>
        <ecNumber evidence="7 9">2.1.1.216</ecNumber>
    </recommendedName>
</protein>
<dbReference type="EC" id="2.1.1.216" evidence="7 9"/>
<evidence type="ECO:0000256" key="6">
    <source>
        <dbReference type="ARBA" id="ARBA00022884"/>
    </source>
</evidence>
<organism evidence="11 12">
    <name type="scientific">Calicophoron daubneyi</name>
    <name type="common">Rumen fluke</name>
    <name type="synonym">Paramphistomum daubneyi</name>
    <dbReference type="NCBI Taxonomy" id="300641"/>
    <lineage>
        <taxon>Eukaryota</taxon>
        <taxon>Metazoa</taxon>
        <taxon>Spiralia</taxon>
        <taxon>Lophotrochozoa</taxon>
        <taxon>Platyhelminthes</taxon>
        <taxon>Trematoda</taxon>
        <taxon>Digenea</taxon>
        <taxon>Plagiorchiida</taxon>
        <taxon>Pronocephalata</taxon>
        <taxon>Paramphistomoidea</taxon>
        <taxon>Paramphistomidae</taxon>
        <taxon>Calicophoron</taxon>
    </lineage>
</organism>
<dbReference type="PROSITE" id="PS51626">
    <property type="entry name" value="SAM_MT_TRM1"/>
    <property type="match status" value="1"/>
</dbReference>
<dbReference type="Pfam" id="PF02005">
    <property type="entry name" value="TRM"/>
    <property type="match status" value="2"/>
</dbReference>
<dbReference type="Gene3D" id="3.30.56.70">
    <property type="entry name" value="N2,N2-dimethylguanosine tRNA methyltransferase, C-terminal domain"/>
    <property type="match status" value="1"/>
</dbReference>
<dbReference type="PANTHER" id="PTHR10631:SF3">
    <property type="entry name" value="TRNA (GUANINE(26)-N(2))-DIMETHYLTRANSFERASE"/>
    <property type="match status" value="1"/>
</dbReference>
<comment type="similarity">
    <text evidence="9">Belongs to the class I-like SAM-binding methyltransferase superfamily. Trm1 family.</text>
</comment>
<evidence type="ECO:0000256" key="4">
    <source>
        <dbReference type="ARBA" id="ARBA00022691"/>
    </source>
</evidence>